<feature type="transmembrane region" description="Helical" evidence="7">
    <location>
        <begin position="359"/>
        <end position="377"/>
    </location>
</feature>
<feature type="transmembrane region" description="Helical" evidence="7">
    <location>
        <begin position="389"/>
        <end position="409"/>
    </location>
</feature>
<name>A0ABV1H992_9FIRM</name>
<evidence type="ECO:0000256" key="2">
    <source>
        <dbReference type="ARBA" id="ARBA00022448"/>
    </source>
</evidence>
<feature type="transmembrane region" description="Helical" evidence="7">
    <location>
        <begin position="282"/>
        <end position="301"/>
    </location>
</feature>
<dbReference type="InterPro" id="IPR052031">
    <property type="entry name" value="Membrane_Transporter-Flippase"/>
</dbReference>
<feature type="transmembrane region" description="Helical" evidence="7">
    <location>
        <begin position="321"/>
        <end position="339"/>
    </location>
</feature>
<dbReference type="PANTHER" id="PTHR43549">
    <property type="entry name" value="MULTIDRUG RESISTANCE PROTEIN YPNP-RELATED"/>
    <property type="match status" value="1"/>
</dbReference>
<keyword evidence="9" id="KW-1185">Reference proteome</keyword>
<keyword evidence="6 7" id="KW-0472">Membrane</keyword>
<evidence type="ECO:0000256" key="5">
    <source>
        <dbReference type="ARBA" id="ARBA00022989"/>
    </source>
</evidence>
<feature type="transmembrane region" description="Helical" evidence="7">
    <location>
        <begin position="22"/>
        <end position="43"/>
    </location>
</feature>
<gene>
    <name evidence="8" type="ORF">WMO43_00080</name>
</gene>
<comment type="caution">
    <text evidence="8">The sequence shown here is derived from an EMBL/GenBank/DDBJ whole genome shotgun (WGS) entry which is preliminary data.</text>
</comment>
<accession>A0ABV1H992</accession>
<dbReference type="PIRSF" id="PIRSF006603">
    <property type="entry name" value="DinF"/>
    <property type="match status" value="1"/>
</dbReference>
<dbReference type="Proteomes" id="UP001454489">
    <property type="component" value="Unassembled WGS sequence"/>
</dbReference>
<keyword evidence="3" id="KW-1003">Cell membrane</keyword>
<comment type="subcellular location">
    <subcellularLocation>
        <location evidence="1">Cell membrane</location>
        <topology evidence="1">Multi-pass membrane protein</topology>
    </subcellularLocation>
</comment>
<keyword evidence="4 7" id="KW-0812">Transmembrane</keyword>
<dbReference type="Pfam" id="PF01554">
    <property type="entry name" value="MatE"/>
    <property type="match status" value="2"/>
</dbReference>
<evidence type="ECO:0000256" key="4">
    <source>
        <dbReference type="ARBA" id="ARBA00022692"/>
    </source>
</evidence>
<dbReference type="InterPro" id="IPR002528">
    <property type="entry name" value="MATE_fam"/>
</dbReference>
<dbReference type="EMBL" id="JBBMEX010000001">
    <property type="protein sequence ID" value="MEQ2556280.1"/>
    <property type="molecule type" value="Genomic_DNA"/>
</dbReference>
<evidence type="ECO:0000256" key="1">
    <source>
        <dbReference type="ARBA" id="ARBA00004651"/>
    </source>
</evidence>
<feature type="transmembrane region" description="Helical" evidence="7">
    <location>
        <begin position="421"/>
        <end position="441"/>
    </location>
</feature>
<feature type="transmembrane region" description="Helical" evidence="7">
    <location>
        <begin position="197"/>
        <end position="217"/>
    </location>
</feature>
<evidence type="ECO:0000313" key="8">
    <source>
        <dbReference type="EMBL" id="MEQ2556280.1"/>
    </source>
</evidence>
<dbReference type="NCBIfam" id="TIGR00797">
    <property type="entry name" value="matE"/>
    <property type="match status" value="1"/>
</dbReference>
<proteinExistence type="predicted"/>
<feature type="transmembrane region" description="Helical" evidence="7">
    <location>
        <begin position="168"/>
        <end position="191"/>
    </location>
</feature>
<protein>
    <submittedName>
        <fullName evidence="8">MATE family efflux transporter</fullName>
    </submittedName>
</protein>
<dbReference type="InterPro" id="IPR048279">
    <property type="entry name" value="MdtK-like"/>
</dbReference>
<reference evidence="8 9" key="1">
    <citation type="submission" date="2024-03" db="EMBL/GenBank/DDBJ databases">
        <title>Human intestinal bacterial collection.</title>
        <authorList>
            <person name="Pauvert C."/>
            <person name="Hitch T.C.A."/>
            <person name="Clavel T."/>
        </authorList>
    </citation>
    <scope>NUCLEOTIDE SEQUENCE [LARGE SCALE GENOMIC DNA]</scope>
    <source>
        <strain evidence="8 9">CLA-AA-H185</strain>
    </source>
</reference>
<evidence type="ECO:0000256" key="6">
    <source>
        <dbReference type="ARBA" id="ARBA00023136"/>
    </source>
</evidence>
<evidence type="ECO:0000256" key="7">
    <source>
        <dbReference type="SAM" id="Phobius"/>
    </source>
</evidence>
<keyword evidence="5 7" id="KW-1133">Transmembrane helix</keyword>
<organism evidence="8 9">
    <name type="scientific">Maccoyibacter intestinihominis</name>
    <dbReference type="NCBI Taxonomy" id="3133499"/>
    <lineage>
        <taxon>Bacteria</taxon>
        <taxon>Bacillati</taxon>
        <taxon>Bacillota</taxon>
        <taxon>Clostridia</taxon>
        <taxon>Lachnospirales</taxon>
        <taxon>Lachnospiraceae</taxon>
        <taxon>Maccoyibacter</taxon>
    </lineage>
</organism>
<dbReference type="CDD" id="cd13138">
    <property type="entry name" value="MATE_yoeA_like"/>
    <property type="match status" value="1"/>
</dbReference>
<dbReference type="RefSeq" id="WP_353529268.1">
    <property type="nucleotide sequence ID" value="NZ_JBBMEX010000001.1"/>
</dbReference>
<keyword evidence="2" id="KW-0813">Transport</keyword>
<dbReference type="PANTHER" id="PTHR43549:SF3">
    <property type="entry name" value="MULTIDRUG RESISTANCE PROTEIN YPNP-RELATED"/>
    <property type="match status" value="1"/>
</dbReference>
<evidence type="ECO:0000256" key="3">
    <source>
        <dbReference type="ARBA" id="ARBA00022475"/>
    </source>
</evidence>
<feature type="transmembrane region" description="Helical" evidence="7">
    <location>
        <begin position="63"/>
        <end position="85"/>
    </location>
</feature>
<sequence>MEEKALAGDFTQGSIANKLIRFMIPILGALVLQAMYGAVDLLVVGQFGTDAGISAVSTGSNVINLVTFVISELTMGVTVLIGRYLGENRNERIGKVIGGAIVFFAIMAAVLMVLLLAFAPQFASWLNAPKEAYDLTVTYIRICGAGILFVVAYNVISGIFRGLGNSRLPLIFVAIACVVNIVGDLVFVAVFKMNVAGAALATILAQLVSVVMSLAIIKKQQFPFHFSKKDICFTSEIRNFLKVGFPIALQEFLTNISFLILCAIINGMGLEASSGYGIAQKVVSFIMLIPSSLMQSMSAFVAQNVGAGKEDRARKAMRTGMLLGVTIGIFVSALSFFRGDIPSALFTGNQAFIARSAEYLKGFAPEAILTCLVFSYIGYFNGHGKTIPVMVQGISASFLVRVPLSYLFSIQKGATLTTIGYAVPLASVYGIIFFTICYLVFLRKMKK</sequence>
<feature type="transmembrane region" description="Helical" evidence="7">
    <location>
        <begin position="252"/>
        <end position="270"/>
    </location>
</feature>
<feature type="transmembrane region" description="Helical" evidence="7">
    <location>
        <begin position="139"/>
        <end position="156"/>
    </location>
</feature>
<feature type="transmembrane region" description="Helical" evidence="7">
    <location>
        <begin position="97"/>
        <end position="119"/>
    </location>
</feature>
<evidence type="ECO:0000313" key="9">
    <source>
        <dbReference type="Proteomes" id="UP001454489"/>
    </source>
</evidence>